<reference evidence="1" key="2">
    <citation type="submission" date="2012-02" db="EMBL/GenBank/DDBJ databases">
        <authorList>
            <person name="Genoscope - CEA"/>
        </authorList>
    </citation>
    <scope>NUCLEOTIDE SEQUENCE</scope>
</reference>
<dbReference type="EMBL" id="FO117606">
    <property type="protein sequence ID" value="CCG00362.1"/>
    <property type="molecule type" value="Genomic_DNA"/>
</dbReference>
<protein>
    <submittedName>
        <fullName evidence="1">Tat (Twin-arginine translocation) pathway signal sequence domain-containing protein</fullName>
    </submittedName>
</protein>
<evidence type="ECO:0000313" key="2">
    <source>
        <dbReference type="EMBL" id="CCG00402.1"/>
    </source>
</evidence>
<gene>
    <name evidence="2" type="ORF">VIS_S18_DB-B8_0007</name>
    <name evidence="1" type="ORF">VIS_S18DAB70007</name>
</gene>
<sequence length="238" mass="27329">MKRRDSIKTIILSSIGASLTLEGCISPLNENISEKIWEYRYGRTPFEKERDNKFLNAQFFNESELRTISRIANIIIPPNEFGNINDAGVVEMIEFIAKDWSTPAHNNYGENVLRKGIVVLDNLFKNKFNKKLSECSDDEIKSIFDVISYNDNIEEDLKEASSSFATFRYMVVTGWFTSEVGMRDLGYKGNIPNVWDGVPEDVLKDHDVTYDKEWIAKCVDQSKRNETAVWDDDGNLLT</sequence>
<dbReference type="EMBL" id="FO117607">
    <property type="protein sequence ID" value="CCG00402.1"/>
    <property type="molecule type" value="Genomic_DNA"/>
</dbReference>
<name>H6RH51_9BACT</name>
<dbReference type="AlphaFoldDB" id="H6RH51"/>
<dbReference type="Pfam" id="PF13618">
    <property type="entry name" value="Gluconate_2-dh3"/>
    <property type="match status" value="1"/>
</dbReference>
<accession>H6RH51</accession>
<proteinExistence type="predicted"/>
<organism evidence="1">
    <name type="scientific">uncultured Flavobacteriia bacterium</name>
    <dbReference type="NCBI Taxonomy" id="212695"/>
    <lineage>
        <taxon>Bacteria</taxon>
        <taxon>Pseudomonadati</taxon>
        <taxon>Bacteroidota</taxon>
        <taxon>Flavobacteriia</taxon>
        <taxon>environmental samples</taxon>
    </lineage>
</organism>
<dbReference type="InterPro" id="IPR027056">
    <property type="entry name" value="Gluconate_2DH_su3"/>
</dbReference>
<evidence type="ECO:0000313" key="1">
    <source>
        <dbReference type="EMBL" id="CCG00362.1"/>
    </source>
</evidence>
<reference evidence="1" key="1">
    <citation type="journal article" date="2012" name="Environ. Microbiol.">
        <title>Genomic content of uncultured Bacteroidetes from contrasting oceanic provinces in the North Atlantic Ocean.</title>
        <authorList>
            <person name="Gomez-Pereira P.R."/>
            <person name="Schuler M."/>
            <person name="Fuchs B.M."/>
            <person name="Bennke C."/>
            <person name="Teeling H."/>
            <person name="Waldmann J."/>
            <person name="Richter M."/>
            <person name="Barbe V."/>
            <person name="Bataille E."/>
            <person name="Glockner F.O."/>
            <person name="Amann R."/>
        </authorList>
    </citation>
    <scope>NUCLEOTIDE SEQUENCE</scope>
</reference>